<dbReference type="VEuPathDB" id="VectorBase:MDOMA2_002789"/>
<reference evidence="12" key="1">
    <citation type="submission" date="2025-08" db="UniProtKB">
        <authorList>
            <consortium name="RefSeq"/>
        </authorList>
    </citation>
    <scope>IDENTIFICATION</scope>
    <source>
        <strain evidence="12">Aabys</strain>
        <tissue evidence="12">Whole body</tissue>
    </source>
</reference>
<keyword evidence="11" id="KW-1185">Reference proteome</keyword>
<evidence type="ECO:0000256" key="7">
    <source>
        <dbReference type="ARBA" id="ARBA00023240"/>
    </source>
</evidence>
<keyword evidence="8" id="KW-1203">Blood coagulation cascade inhibiting toxin</keyword>
<dbReference type="GO" id="GO:0004867">
    <property type="term" value="F:serine-type endopeptidase inhibitor activity"/>
    <property type="evidence" value="ECO:0007669"/>
    <property type="project" value="UniProtKB-KW"/>
</dbReference>
<evidence type="ECO:0000256" key="9">
    <source>
        <dbReference type="SAM" id="SignalP"/>
    </source>
</evidence>
<keyword evidence="9" id="KW-0732">Signal</keyword>
<dbReference type="PRINTS" id="PR00759">
    <property type="entry name" value="BASICPTASE"/>
</dbReference>
<dbReference type="Gene3D" id="4.10.410.10">
    <property type="entry name" value="Pancreatic trypsin inhibitor Kunitz domain"/>
    <property type="match status" value="1"/>
</dbReference>
<dbReference type="InterPro" id="IPR036880">
    <property type="entry name" value="Kunitz_BPTI_sf"/>
</dbReference>
<dbReference type="OrthoDB" id="4473401at2759"/>
<feature type="domain" description="BPTI/Kunitz inhibitor" evidence="10">
    <location>
        <begin position="24"/>
        <end position="75"/>
    </location>
</feature>
<dbReference type="GeneID" id="109612412"/>
<dbReference type="GO" id="GO:0005615">
    <property type="term" value="C:extracellular space"/>
    <property type="evidence" value="ECO:0007669"/>
    <property type="project" value="TreeGrafter"/>
</dbReference>
<evidence type="ECO:0000256" key="8">
    <source>
        <dbReference type="ARBA" id="ARBA00034146"/>
    </source>
</evidence>
<sequence length="107" mass="12229">MKTITFLLVFSISVSFVLALKDICKLPPADRGPCRASSLRYTYLPDFNECIQFAYGGCLGNQNKFFSKRDCEKRCVVEIQYEREEVTDVPEQILTNDDSPLDFESIS</sequence>
<evidence type="ECO:0000259" key="10">
    <source>
        <dbReference type="PROSITE" id="PS50279"/>
    </source>
</evidence>
<evidence type="ECO:0000313" key="12">
    <source>
        <dbReference type="RefSeq" id="XP_019892012.1"/>
    </source>
</evidence>
<name>A0A9J7DH21_MUSDO</name>
<dbReference type="FunFam" id="4.10.410.10:FF:000020">
    <property type="entry name" value="Collagen, type VI, alpha 3"/>
    <property type="match status" value="1"/>
</dbReference>
<keyword evidence="3" id="KW-0800">Toxin</keyword>
<gene>
    <name evidence="12" type="primary">LOC109612412</name>
</gene>
<dbReference type="GO" id="GO:0090729">
    <property type="term" value="F:toxin activity"/>
    <property type="evidence" value="ECO:0007669"/>
    <property type="project" value="UniProtKB-KW"/>
</dbReference>
<organism evidence="11 12">
    <name type="scientific">Musca domestica</name>
    <name type="common">House fly</name>
    <dbReference type="NCBI Taxonomy" id="7370"/>
    <lineage>
        <taxon>Eukaryota</taxon>
        <taxon>Metazoa</taxon>
        <taxon>Ecdysozoa</taxon>
        <taxon>Arthropoda</taxon>
        <taxon>Hexapoda</taxon>
        <taxon>Insecta</taxon>
        <taxon>Pterygota</taxon>
        <taxon>Neoptera</taxon>
        <taxon>Endopterygota</taxon>
        <taxon>Diptera</taxon>
        <taxon>Brachycera</taxon>
        <taxon>Muscomorpha</taxon>
        <taxon>Muscoidea</taxon>
        <taxon>Muscidae</taxon>
        <taxon>Musca</taxon>
    </lineage>
</organism>
<keyword evidence="5 12" id="KW-0722">Serine protease inhibitor</keyword>
<keyword evidence="2" id="KW-0964">Secreted</keyword>
<evidence type="ECO:0000313" key="11">
    <source>
        <dbReference type="Proteomes" id="UP001652621"/>
    </source>
</evidence>
<dbReference type="PANTHER" id="PTHR10083:SF376">
    <property type="entry name" value="SERINE PEPTIDASE INHIBITOR, KUNITZ TYPE, 3"/>
    <property type="match status" value="1"/>
</dbReference>
<proteinExistence type="predicted"/>
<feature type="signal peptide" evidence="9">
    <location>
        <begin position="1"/>
        <end position="19"/>
    </location>
</feature>
<dbReference type="CDD" id="cd00109">
    <property type="entry name" value="Kunitz-type"/>
    <property type="match status" value="1"/>
</dbReference>
<dbReference type="InterPro" id="IPR050098">
    <property type="entry name" value="TFPI/VKTCI-like"/>
</dbReference>
<dbReference type="PROSITE" id="PS00280">
    <property type="entry name" value="BPTI_KUNITZ_1"/>
    <property type="match status" value="1"/>
</dbReference>
<evidence type="ECO:0000256" key="5">
    <source>
        <dbReference type="ARBA" id="ARBA00022900"/>
    </source>
</evidence>
<dbReference type="AlphaFoldDB" id="A0A9J7DH21"/>
<dbReference type="Proteomes" id="UP001652621">
    <property type="component" value="Unplaced"/>
</dbReference>
<evidence type="ECO:0000256" key="2">
    <source>
        <dbReference type="ARBA" id="ARBA00022525"/>
    </source>
</evidence>
<keyword evidence="7" id="KW-1199">Hemostasis impairing toxin</keyword>
<dbReference type="SUPFAM" id="SSF57362">
    <property type="entry name" value="BPTI-like"/>
    <property type="match status" value="1"/>
</dbReference>
<evidence type="ECO:0000256" key="3">
    <source>
        <dbReference type="ARBA" id="ARBA00022656"/>
    </source>
</evidence>
<dbReference type="RefSeq" id="XP_019892012.1">
    <property type="nucleotide sequence ID" value="XM_020036453.2"/>
</dbReference>
<feature type="chain" id="PRO_5039901659" evidence="9">
    <location>
        <begin position="20"/>
        <end position="107"/>
    </location>
</feature>
<protein>
    <submittedName>
        <fullName evidence="12">Kunitz-type serine protease inhibitor As-fr-19-like</fullName>
    </submittedName>
</protein>
<dbReference type="Pfam" id="PF00014">
    <property type="entry name" value="Kunitz_BPTI"/>
    <property type="match status" value="1"/>
</dbReference>
<evidence type="ECO:0000256" key="1">
    <source>
        <dbReference type="ARBA" id="ARBA00004613"/>
    </source>
</evidence>
<evidence type="ECO:0000256" key="4">
    <source>
        <dbReference type="ARBA" id="ARBA00022690"/>
    </source>
</evidence>
<evidence type="ECO:0000256" key="6">
    <source>
        <dbReference type="ARBA" id="ARBA00023157"/>
    </source>
</evidence>
<dbReference type="PROSITE" id="PS50279">
    <property type="entry name" value="BPTI_KUNITZ_2"/>
    <property type="match status" value="1"/>
</dbReference>
<dbReference type="InterPro" id="IPR002223">
    <property type="entry name" value="Kunitz_BPTI"/>
</dbReference>
<dbReference type="PANTHER" id="PTHR10083">
    <property type="entry name" value="KUNITZ-TYPE PROTEASE INHIBITOR-RELATED"/>
    <property type="match status" value="1"/>
</dbReference>
<dbReference type="SMART" id="SM00131">
    <property type="entry name" value="KU"/>
    <property type="match status" value="1"/>
</dbReference>
<keyword evidence="6" id="KW-1015">Disulfide bond</keyword>
<dbReference type="KEGG" id="mde:109612412"/>
<dbReference type="InterPro" id="IPR020901">
    <property type="entry name" value="Prtase_inh_Kunz-CS"/>
</dbReference>
<keyword evidence="4 12" id="KW-0646">Protease inhibitor</keyword>
<accession>A0A9J7DH21</accession>
<comment type="subcellular location">
    <subcellularLocation>
        <location evidence="1">Secreted</location>
    </subcellularLocation>
</comment>